<evidence type="ECO:0000256" key="7">
    <source>
        <dbReference type="ARBA" id="ARBA00022692"/>
    </source>
</evidence>
<sequence length="433" mass="46816">MFLRVFVLMVACVAITQLMNLGLLIAVQTPSTKVYSVGQIANAMRGIGDPDSDLLISHPAFIEPAPWNPRSERIELALAKALQVPVERVRIGFPTPFMQREKIYDRASVPRAVPPASDQAARAVVIIGDFSAAFRKDDGQWTLIDSNHSFEPWRLFVLWWLILSAAAVAPFAWALAHRIAKPIGAFAEAAERLGRDPRAAPIAIEGPTEIADAAAAFNRMQARLNRYVDDRATVVGAVAHDLRTPLMRLGLRLEAAPDALRQACEDDIRDMEAMISATLSYLRDTTKQGVRKPLDLRSLAETVTDDMSDRGAPVTLAPGDPVVVEGNSPALKAMLNNLVTNALKYAGSAEVSLVEADGQALIEVCDDGPGVPPEDLDRVFEPFFRGERSRNRDTGGIGLGLASARAVARAHGGDLVIRNRKEGGLSALVTLPV</sequence>
<keyword evidence="7 14" id="KW-0812">Transmembrane</keyword>
<evidence type="ECO:0000256" key="3">
    <source>
        <dbReference type="ARBA" id="ARBA00012438"/>
    </source>
</evidence>
<dbReference type="PRINTS" id="PR00344">
    <property type="entry name" value="BCTRLSENSOR"/>
</dbReference>
<evidence type="ECO:0000256" key="10">
    <source>
        <dbReference type="ARBA" id="ARBA00022840"/>
    </source>
</evidence>
<dbReference type="Gene3D" id="1.10.287.130">
    <property type="match status" value="1"/>
</dbReference>
<dbReference type="InterPro" id="IPR003660">
    <property type="entry name" value="HAMP_dom"/>
</dbReference>
<dbReference type="GO" id="GO:0005524">
    <property type="term" value="F:ATP binding"/>
    <property type="evidence" value="ECO:0007669"/>
    <property type="project" value="UniProtKB-KW"/>
</dbReference>
<dbReference type="GO" id="GO:0000155">
    <property type="term" value="F:phosphorelay sensor kinase activity"/>
    <property type="evidence" value="ECO:0007669"/>
    <property type="project" value="InterPro"/>
</dbReference>
<evidence type="ECO:0000313" key="17">
    <source>
        <dbReference type="EMBL" id="NIJ63243.1"/>
    </source>
</evidence>
<feature type="domain" description="Histidine kinase" evidence="15">
    <location>
        <begin position="237"/>
        <end position="433"/>
    </location>
</feature>
<accession>A0A7X5UW13</accession>
<dbReference type="InterPro" id="IPR036890">
    <property type="entry name" value="HATPase_C_sf"/>
</dbReference>
<feature type="transmembrane region" description="Helical" evidence="14">
    <location>
        <begin position="156"/>
        <end position="176"/>
    </location>
</feature>
<keyword evidence="18" id="KW-1185">Reference proteome</keyword>
<dbReference type="Pfam" id="PF02518">
    <property type="entry name" value="HATPase_c"/>
    <property type="match status" value="1"/>
</dbReference>
<evidence type="ECO:0000256" key="11">
    <source>
        <dbReference type="ARBA" id="ARBA00022989"/>
    </source>
</evidence>
<keyword evidence="9 17" id="KW-0418">Kinase</keyword>
<keyword evidence="8" id="KW-0547">Nucleotide-binding</keyword>
<keyword evidence="12" id="KW-0902">Two-component regulatory system</keyword>
<comment type="caution">
    <text evidence="17">The sequence shown here is derived from an EMBL/GenBank/DDBJ whole genome shotgun (WGS) entry which is preliminary data.</text>
</comment>
<evidence type="ECO:0000259" key="15">
    <source>
        <dbReference type="PROSITE" id="PS50109"/>
    </source>
</evidence>
<dbReference type="CDD" id="cd00075">
    <property type="entry name" value="HATPase"/>
    <property type="match status" value="1"/>
</dbReference>
<evidence type="ECO:0000256" key="12">
    <source>
        <dbReference type="ARBA" id="ARBA00023012"/>
    </source>
</evidence>
<dbReference type="Gene3D" id="3.30.565.10">
    <property type="entry name" value="Histidine kinase-like ATPase, C-terminal domain"/>
    <property type="match status" value="1"/>
</dbReference>
<keyword evidence="11 14" id="KW-1133">Transmembrane helix</keyword>
<dbReference type="AlphaFoldDB" id="A0A7X5UW13"/>
<dbReference type="PROSITE" id="PS50885">
    <property type="entry name" value="HAMP"/>
    <property type="match status" value="1"/>
</dbReference>
<dbReference type="InterPro" id="IPR005467">
    <property type="entry name" value="His_kinase_dom"/>
</dbReference>
<keyword evidence="6" id="KW-0808">Transferase</keyword>
<dbReference type="RefSeq" id="WP_243857090.1">
    <property type="nucleotide sequence ID" value="NZ_JAASQV010000001.1"/>
</dbReference>
<organism evidence="17 18">
    <name type="scientific">Sphingomonas leidyi</name>
    <dbReference type="NCBI Taxonomy" id="68569"/>
    <lineage>
        <taxon>Bacteria</taxon>
        <taxon>Pseudomonadati</taxon>
        <taxon>Pseudomonadota</taxon>
        <taxon>Alphaproteobacteria</taxon>
        <taxon>Sphingomonadales</taxon>
        <taxon>Sphingomonadaceae</taxon>
        <taxon>Sphingomonas</taxon>
    </lineage>
</organism>
<dbReference type="InterPro" id="IPR003594">
    <property type="entry name" value="HATPase_dom"/>
</dbReference>
<comment type="catalytic activity">
    <reaction evidence="1">
        <text>ATP + protein L-histidine = ADP + protein N-phospho-L-histidine.</text>
        <dbReference type="EC" id="2.7.13.3"/>
    </reaction>
</comment>
<dbReference type="PANTHER" id="PTHR44936">
    <property type="entry name" value="SENSOR PROTEIN CREC"/>
    <property type="match status" value="1"/>
</dbReference>
<keyword evidence="5" id="KW-0597">Phosphoprotein</keyword>
<feature type="domain" description="HAMP" evidence="16">
    <location>
        <begin position="177"/>
        <end position="229"/>
    </location>
</feature>
<reference evidence="17 18" key="1">
    <citation type="submission" date="2020-03" db="EMBL/GenBank/DDBJ databases">
        <title>Genomic Encyclopedia of Type Strains, Phase IV (KMG-IV): sequencing the most valuable type-strain genomes for metagenomic binning, comparative biology and taxonomic classification.</title>
        <authorList>
            <person name="Goeker M."/>
        </authorList>
    </citation>
    <scope>NUCLEOTIDE SEQUENCE [LARGE SCALE GENOMIC DNA]</scope>
    <source>
        <strain evidence="17 18">DSM 4733</strain>
    </source>
</reference>
<dbReference type="PANTHER" id="PTHR44936:SF5">
    <property type="entry name" value="SENSOR HISTIDINE KINASE ENVZ"/>
    <property type="match status" value="1"/>
</dbReference>
<comment type="subcellular location">
    <subcellularLocation>
        <location evidence="2">Cell inner membrane</location>
        <topology evidence="2">Multi-pass membrane protein</topology>
    </subcellularLocation>
</comment>
<evidence type="ECO:0000256" key="14">
    <source>
        <dbReference type="SAM" id="Phobius"/>
    </source>
</evidence>
<dbReference type="Pfam" id="PF00672">
    <property type="entry name" value="HAMP"/>
    <property type="match status" value="1"/>
</dbReference>
<dbReference type="SUPFAM" id="SSF158472">
    <property type="entry name" value="HAMP domain-like"/>
    <property type="match status" value="1"/>
</dbReference>
<dbReference type="InterPro" id="IPR004358">
    <property type="entry name" value="Sig_transdc_His_kin-like_C"/>
</dbReference>
<evidence type="ECO:0000256" key="9">
    <source>
        <dbReference type="ARBA" id="ARBA00022777"/>
    </source>
</evidence>
<evidence type="ECO:0000256" key="4">
    <source>
        <dbReference type="ARBA" id="ARBA00022519"/>
    </source>
</evidence>
<dbReference type="SUPFAM" id="SSF47384">
    <property type="entry name" value="Homodimeric domain of signal transducing histidine kinase"/>
    <property type="match status" value="1"/>
</dbReference>
<protein>
    <recommendedName>
        <fullName evidence="3">histidine kinase</fullName>
        <ecNumber evidence="3">2.7.13.3</ecNumber>
    </recommendedName>
</protein>
<proteinExistence type="predicted"/>
<dbReference type="SMART" id="SM00304">
    <property type="entry name" value="HAMP"/>
    <property type="match status" value="1"/>
</dbReference>
<dbReference type="EC" id="2.7.13.3" evidence="3"/>
<keyword evidence="4" id="KW-0997">Cell inner membrane</keyword>
<keyword evidence="10" id="KW-0067">ATP-binding</keyword>
<feature type="transmembrane region" description="Helical" evidence="14">
    <location>
        <begin position="6"/>
        <end position="27"/>
    </location>
</feature>
<dbReference type="SMART" id="SM00387">
    <property type="entry name" value="HATPase_c"/>
    <property type="match status" value="1"/>
</dbReference>
<dbReference type="InterPro" id="IPR050980">
    <property type="entry name" value="2C_sensor_his_kinase"/>
</dbReference>
<evidence type="ECO:0000259" key="16">
    <source>
        <dbReference type="PROSITE" id="PS50885"/>
    </source>
</evidence>
<name>A0A7X5UW13_9SPHN</name>
<dbReference type="GO" id="GO:0005886">
    <property type="term" value="C:plasma membrane"/>
    <property type="evidence" value="ECO:0007669"/>
    <property type="project" value="UniProtKB-SubCell"/>
</dbReference>
<evidence type="ECO:0000256" key="2">
    <source>
        <dbReference type="ARBA" id="ARBA00004429"/>
    </source>
</evidence>
<dbReference type="EMBL" id="JAASQV010000001">
    <property type="protein sequence ID" value="NIJ63243.1"/>
    <property type="molecule type" value="Genomic_DNA"/>
</dbReference>
<evidence type="ECO:0000313" key="18">
    <source>
        <dbReference type="Proteomes" id="UP000564677"/>
    </source>
</evidence>
<keyword evidence="13 14" id="KW-0472">Membrane</keyword>
<dbReference type="PROSITE" id="PS50109">
    <property type="entry name" value="HIS_KIN"/>
    <property type="match status" value="1"/>
</dbReference>
<dbReference type="InterPro" id="IPR036097">
    <property type="entry name" value="HisK_dim/P_sf"/>
</dbReference>
<keyword evidence="4" id="KW-1003">Cell membrane</keyword>
<evidence type="ECO:0000256" key="13">
    <source>
        <dbReference type="ARBA" id="ARBA00023136"/>
    </source>
</evidence>
<evidence type="ECO:0000256" key="1">
    <source>
        <dbReference type="ARBA" id="ARBA00000085"/>
    </source>
</evidence>
<evidence type="ECO:0000256" key="8">
    <source>
        <dbReference type="ARBA" id="ARBA00022741"/>
    </source>
</evidence>
<dbReference type="CDD" id="cd06225">
    <property type="entry name" value="HAMP"/>
    <property type="match status" value="1"/>
</dbReference>
<evidence type="ECO:0000256" key="5">
    <source>
        <dbReference type="ARBA" id="ARBA00022553"/>
    </source>
</evidence>
<gene>
    <name evidence="17" type="ORF">FHR20_000174</name>
</gene>
<dbReference type="SUPFAM" id="SSF55874">
    <property type="entry name" value="ATPase domain of HSP90 chaperone/DNA topoisomerase II/histidine kinase"/>
    <property type="match status" value="1"/>
</dbReference>
<evidence type="ECO:0000256" key="6">
    <source>
        <dbReference type="ARBA" id="ARBA00022679"/>
    </source>
</evidence>
<dbReference type="Proteomes" id="UP000564677">
    <property type="component" value="Unassembled WGS sequence"/>
</dbReference>